<evidence type="ECO:0000313" key="4">
    <source>
        <dbReference type="Proteomes" id="UP000593571"/>
    </source>
</evidence>
<feature type="transmembrane region" description="Helical" evidence="2">
    <location>
        <begin position="74"/>
        <end position="92"/>
    </location>
</feature>
<organism evidence="3 4">
    <name type="scientific">Rousettus aegyptiacus</name>
    <name type="common">Egyptian fruit bat</name>
    <name type="synonym">Pteropus aegyptiacus</name>
    <dbReference type="NCBI Taxonomy" id="9407"/>
    <lineage>
        <taxon>Eukaryota</taxon>
        <taxon>Metazoa</taxon>
        <taxon>Chordata</taxon>
        <taxon>Craniata</taxon>
        <taxon>Vertebrata</taxon>
        <taxon>Euteleostomi</taxon>
        <taxon>Mammalia</taxon>
        <taxon>Eutheria</taxon>
        <taxon>Laurasiatheria</taxon>
        <taxon>Chiroptera</taxon>
        <taxon>Yinpterochiroptera</taxon>
        <taxon>Pteropodoidea</taxon>
        <taxon>Pteropodidae</taxon>
        <taxon>Rousettinae</taxon>
        <taxon>Rousettus</taxon>
    </lineage>
</organism>
<keyword evidence="2" id="KW-1133">Transmembrane helix</keyword>
<protein>
    <submittedName>
        <fullName evidence="3">Uncharacterized protein</fullName>
    </submittedName>
</protein>
<proteinExistence type="predicted"/>
<name>A0A7J8EKN5_ROUAE</name>
<keyword evidence="4" id="KW-1185">Reference proteome</keyword>
<accession>A0A7J8EKN5</accession>
<dbReference type="AlphaFoldDB" id="A0A7J8EKN5"/>
<keyword evidence="2" id="KW-0812">Transmembrane</keyword>
<evidence type="ECO:0000256" key="1">
    <source>
        <dbReference type="SAM" id="MobiDB-lite"/>
    </source>
</evidence>
<reference evidence="3 4" key="1">
    <citation type="journal article" date="2020" name="Nature">
        <title>Six reference-quality genomes reveal evolution of bat adaptations.</title>
        <authorList>
            <person name="Jebb D."/>
            <person name="Huang Z."/>
            <person name="Pippel M."/>
            <person name="Hughes G.M."/>
            <person name="Lavrichenko K."/>
            <person name="Devanna P."/>
            <person name="Winkler S."/>
            <person name="Jermiin L.S."/>
            <person name="Skirmuntt E.C."/>
            <person name="Katzourakis A."/>
            <person name="Burkitt-Gray L."/>
            <person name="Ray D.A."/>
            <person name="Sullivan K.A.M."/>
            <person name="Roscito J.G."/>
            <person name="Kirilenko B.M."/>
            <person name="Davalos L.M."/>
            <person name="Corthals A.P."/>
            <person name="Power M.L."/>
            <person name="Jones G."/>
            <person name="Ransome R.D."/>
            <person name="Dechmann D.K.N."/>
            <person name="Locatelli A.G."/>
            <person name="Puechmaille S.J."/>
            <person name="Fedrigo O."/>
            <person name="Jarvis E.D."/>
            <person name="Hiller M."/>
            <person name="Vernes S.C."/>
            <person name="Myers E.W."/>
            <person name="Teeling E.C."/>
        </authorList>
    </citation>
    <scope>NUCLEOTIDE SEQUENCE [LARGE SCALE GENOMIC DNA]</scope>
    <source>
        <strain evidence="3">MRouAeg1</strain>
        <tissue evidence="3">Muscle</tissue>
    </source>
</reference>
<evidence type="ECO:0000256" key="2">
    <source>
        <dbReference type="SAM" id="Phobius"/>
    </source>
</evidence>
<feature type="compositionally biased region" description="Basic and acidic residues" evidence="1">
    <location>
        <begin position="101"/>
        <end position="112"/>
    </location>
</feature>
<evidence type="ECO:0000313" key="3">
    <source>
        <dbReference type="EMBL" id="KAF6435891.1"/>
    </source>
</evidence>
<gene>
    <name evidence="3" type="ORF">HJG63_012602</name>
</gene>
<sequence length="123" mass="14286">MSYVSNYERNGGIIGDKCDPIFVKDKKPCMCIYMHRYVLIYAKERVRMDIRSAVHNGNPQGRGLYGCVHTGRGIMLLFLYRLIFFTGMYYFCNKNIYKDSRSSVENGLERSKSSSSKAWQRPS</sequence>
<dbReference type="EMBL" id="JACASE010000009">
    <property type="protein sequence ID" value="KAF6435891.1"/>
    <property type="molecule type" value="Genomic_DNA"/>
</dbReference>
<keyword evidence="2" id="KW-0472">Membrane</keyword>
<feature type="region of interest" description="Disordered" evidence="1">
    <location>
        <begin position="101"/>
        <end position="123"/>
    </location>
</feature>
<dbReference type="Proteomes" id="UP000593571">
    <property type="component" value="Unassembled WGS sequence"/>
</dbReference>
<feature type="compositionally biased region" description="Polar residues" evidence="1">
    <location>
        <begin position="113"/>
        <end position="123"/>
    </location>
</feature>
<comment type="caution">
    <text evidence="3">The sequence shown here is derived from an EMBL/GenBank/DDBJ whole genome shotgun (WGS) entry which is preliminary data.</text>
</comment>